<keyword evidence="2" id="KW-1185">Reference proteome</keyword>
<reference evidence="1 2" key="1">
    <citation type="journal article" date="2013" name="Proc. Natl. Acad. Sci. U.S.A.">
        <title>Genome of an arbuscular mycorrhizal fungus provides insight into the oldest plant symbiosis.</title>
        <authorList>
            <person name="Tisserant E."/>
            <person name="Malbreil M."/>
            <person name="Kuo A."/>
            <person name="Kohler A."/>
            <person name="Symeonidi A."/>
            <person name="Balestrini R."/>
            <person name="Charron P."/>
            <person name="Duensing N."/>
            <person name="Frei Dit Frey N."/>
            <person name="Gianinazzi-Pearson V."/>
            <person name="Gilbert L.B."/>
            <person name="Handa Y."/>
            <person name="Herr J.R."/>
            <person name="Hijri M."/>
            <person name="Koul R."/>
            <person name="Kawaguchi M."/>
            <person name="Krajinski F."/>
            <person name="Lammers P.J."/>
            <person name="Masclaux F.G."/>
            <person name="Murat C."/>
            <person name="Morin E."/>
            <person name="Ndikumana S."/>
            <person name="Pagni M."/>
            <person name="Petitpierre D."/>
            <person name="Requena N."/>
            <person name="Rosikiewicz P."/>
            <person name="Riley R."/>
            <person name="Saito K."/>
            <person name="San Clemente H."/>
            <person name="Shapiro H."/>
            <person name="van Tuinen D."/>
            <person name="Becard G."/>
            <person name="Bonfante P."/>
            <person name="Paszkowski U."/>
            <person name="Shachar-Hill Y.Y."/>
            <person name="Tuskan G.A."/>
            <person name="Young P.W."/>
            <person name="Sanders I.R."/>
            <person name="Henrissat B."/>
            <person name="Rensing S.A."/>
            <person name="Grigoriev I.V."/>
            <person name="Corradi N."/>
            <person name="Roux C."/>
            <person name="Martin F."/>
        </authorList>
    </citation>
    <scope>NUCLEOTIDE SEQUENCE [LARGE SCALE GENOMIC DNA]</scope>
    <source>
        <strain evidence="1 2">DAOM 197198</strain>
    </source>
</reference>
<evidence type="ECO:0000313" key="2">
    <source>
        <dbReference type="Proteomes" id="UP000018888"/>
    </source>
</evidence>
<dbReference type="EMBL" id="AUPC02000319">
    <property type="protein sequence ID" value="POG61973.1"/>
    <property type="molecule type" value="Genomic_DNA"/>
</dbReference>
<reference evidence="1 2" key="2">
    <citation type="journal article" date="2018" name="New Phytol.">
        <title>High intraspecific genome diversity in the model arbuscular mycorrhizal symbiont Rhizophagus irregularis.</title>
        <authorList>
            <person name="Chen E.C.H."/>
            <person name="Morin E."/>
            <person name="Beaudet D."/>
            <person name="Noel J."/>
            <person name="Yildirir G."/>
            <person name="Ndikumana S."/>
            <person name="Charron P."/>
            <person name="St-Onge C."/>
            <person name="Giorgi J."/>
            <person name="Kruger M."/>
            <person name="Marton T."/>
            <person name="Ropars J."/>
            <person name="Grigoriev I.V."/>
            <person name="Hainaut M."/>
            <person name="Henrissat B."/>
            <person name="Roux C."/>
            <person name="Martin F."/>
            <person name="Corradi N."/>
        </authorList>
    </citation>
    <scope>NUCLEOTIDE SEQUENCE [LARGE SCALE GENOMIC DNA]</scope>
    <source>
        <strain evidence="1 2">DAOM 197198</strain>
    </source>
</reference>
<gene>
    <name evidence="1" type="ORF">GLOIN_2v1846761</name>
</gene>
<dbReference type="AlphaFoldDB" id="A0A2P4P9C5"/>
<name>A0A2P4P9C5_RHIID</name>
<dbReference type="Proteomes" id="UP000018888">
    <property type="component" value="Unassembled WGS sequence"/>
</dbReference>
<dbReference type="VEuPathDB" id="FungiDB:RhiirFUN_013080"/>
<protein>
    <submittedName>
        <fullName evidence="1">Uncharacterized protein</fullName>
    </submittedName>
</protein>
<accession>A0A2P4P9C5</accession>
<comment type="caution">
    <text evidence="1">The sequence shown here is derived from an EMBL/GenBank/DDBJ whole genome shotgun (WGS) entry which is preliminary data.</text>
</comment>
<sequence>MHNQKRKGRTAVVITPADGRKENFIDKCIRCGKIFTEDWEHIWICEDNDISIDEIIRESPYNFEKVLDNSNQTEELDILRNYNCEFINIIESPSNILLGKSRKWELLRGIYNNKFNDLSKEKKVKDLIKKLWMFTYDEIKKRIWIPRCEEIKRLEEREQIKKIDLRRRRAANDDIVEDEIDKDILPGKMKKQKTKENLVKKEKNTNINRQISLVTLDKLKGLITEGINIAKSWNSTIKLTNALV</sequence>
<evidence type="ECO:0000313" key="1">
    <source>
        <dbReference type="EMBL" id="POG61973.1"/>
    </source>
</evidence>
<proteinExistence type="predicted"/>
<organism evidence="1 2">
    <name type="scientific">Rhizophagus irregularis (strain DAOM 181602 / DAOM 197198 / MUCL 43194)</name>
    <name type="common">Arbuscular mycorrhizal fungus</name>
    <name type="synonym">Glomus intraradices</name>
    <dbReference type="NCBI Taxonomy" id="747089"/>
    <lineage>
        <taxon>Eukaryota</taxon>
        <taxon>Fungi</taxon>
        <taxon>Fungi incertae sedis</taxon>
        <taxon>Mucoromycota</taxon>
        <taxon>Glomeromycotina</taxon>
        <taxon>Glomeromycetes</taxon>
        <taxon>Glomerales</taxon>
        <taxon>Glomeraceae</taxon>
        <taxon>Rhizophagus</taxon>
    </lineage>
</organism>